<evidence type="ECO:0000313" key="3">
    <source>
        <dbReference type="EMBL" id="GES25160.1"/>
    </source>
</evidence>
<keyword evidence="4" id="KW-1185">Reference proteome</keyword>
<keyword evidence="1" id="KW-0560">Oxidoreductase</keyword>
<evidence type="ECO:0000259" key="2">
    <source>
        <dbReference type="Pfam" id="PF01266"/>
    </source>
</evidence>
<comment type="caution">
    <text evidence="3">The sequence shown here is derived from an EMBL/GenBank/DDBJ whole genome shotgun (WGS) entry which is preliminary data.</text>
</comment>
<dbReference type="EMBL" id="BLAF01000063">
    <property type="protein sequence ID" value="GES25160.1"/>
    <property type="molecule type" value="Genomic_DNA"/>
</dbReference>
<dbReference type="GO" id="GO:0005737">
    <property type="term" value="C:cytoplasm"/>
    <property type="evidence" value="ECO:0007669"/>
    <property type="project" value="TreeGrafter"/>
</dbReference>
<dbReference type="Gene3D" id="3.30.9.10">
    <property type="entry name" value="D-Amino Acid Oxidase, subunit A, domain 2"/>
    <property type="match status" value="1"/>
</dbReference>
<dbReference type="InterPro" id="IPR036188">
    <property type="entry name" value="FAD/NAD-bd_sf"/>
</dbReference>
<dbReference type="PANTHER" id="PTHR13847">
    <property type="entry name" value="SARCOSINE DEHYDROGENASE-RELATED"/>
    <property type="match status" value="1"/>
</dbReference>
<dbReference type="OrthoDB" id="9806257at2"/>
<dbReference type="Gene3D" id="3.50.50.60">
    <property type="entry name" value="FAD/NAD(P)-binding domain"/>
    <property type="match status" value="1"/>
</dbReference>
<evidence type="ECO:0000313" key="4">
    <source>
        <dbReference type="Proteomes" id="UP000377595"/>
    </source>
</evidence>
<sequence length="419" mass="44948">MYLSFGPQCGALRRLMNSDIKAVIVGGGILGSSVALHLLRAGVKNCTLLERDRVAQATSAAGAGFIDHWAAGSPDSSGSEEIALTDYAIDFYRDLNAARSESPYRQRGILWMAATEQDWTYVEKRLTEGPADARAIEPAQIEAMTRGVVKASGVYRGVLRPRSAQISAELATRALGALFTAEGGHLAERTPVVKILEEGGRITGVVTPHGRIDADIVVLAAGAWTNQLLEPLGQFLPIAPLVVSRIVTEPLDLPGDLPLLFIRGHASGLPKSVWAREENGRLLFGTVYDTPARYSFVDGEVPDRLDQVDLDGVLTVQRGAKVLADAIPAFAQYRNFRVKHGVPGFTPDGRAIVGELPGVRNLYVIAGCNEQGVTHGPGFGRVVAEQITAGKSNLADINAWRPDRFKDKLTSAREVVAAL</sequence>
<dbReference type="AlphaFoldDB" id="A0A5M3XW43"/>
<gene>
    <name evidence="3" type="ORF">Aple_080590</name>
</gene>
<dbReference type="Proteomes" id="UP000377595">
    <property type="component" value="Unassembled WGS sequence"/>
</dbReference>
<feature type="domain" description="FAD dependent oxidoreductase" evidence="2">
    <location>
        <begin position="22"/>
        <end position="385"/>
    </location>
</feature>
<dbReference type="InterPro" id="IPR006076">
    <property type="entry name" value="FAD-dep_OxRdtase"/>
</dbReference>
<dbReference type="PANTHER" id="PTHR13847:SF287">
    <property type="entry name" value="FAD-DEPENDENT OXIDOREDUCTASE DOMAIN-CONTAINING PROTEIN 1"/>
    <property type="match status" value="1"/>
</dbReference>
<reference evidence="3 4" key="1">
    <citation type="submission" date="2019-10" db="EMBL/GenBank/DDBJ databases">
        <title>Whole genome shotgun sequence of Acrocarpospora pleiomorpha NBRC 16267.</title>
        <authorList>
            <person name="Ichikawa N."/>
            <person name="Kimura A."/>
            <person name="Kitahashi Y."/>
            <person name="Komaki H."/>
            <person name="Oguchi A."/>
        </authorList>
    </citation>
    <scope>NUCLEOTIDE SEQUENCE [LARGE SCALE GENOMIC DNA]</scope>
    <source>
        <strain evidence="3 4">NBRC 16267</strain>
    </source>
</reference>
<dbReference type="SUPFAM" id="SSF51905">
    <property type="entry name" value="FAD/NAD(P)-binding domain"/>
    <property type="match status" value="1"/>
</dbReference>
<organism evidence="3 4">
    <name type="scientific">Acrocarpospora pleiomorpha</name>
    <dbReference type="NCBI Taxonomy" id="90975"/>
    <lineage>
        <taxon>Bacteria</taxon>
        <taxon>Bacillati</taxon>
        <taxon>Actinomycetota</taxon>
        <taxon>Actinomycetes</taxon>
        <taxon>Streptosporangiales</taxon>
        <taxon>Streptosporangiaceae</taxon>
        <taxon>Acrocarpospora</taxon>
    </lineage>
</organism>
<evidence type="ECO:0000256" key="1">
    <source>
        <dbReference type="ARBA" id="ARBA00023002"/>
    </source>
</evidence>
<dbReference type="GO" id="GO:0016491">
    <property type="term" value="F:oxidoreductase activity"/>
    <property type="evidence" value="ECO:0007669"/>
    <property type="project" value="UniProtKB-KW"/>
</dbReference>
<dbReference type="Pfam" id="PF01266">
    <property type="entry name" value="DAO"/>
    <property type="match status" value="1"/>
</dbReference>
<name>A0A5M3XW43_9ACTN</name>
<protein>
    <submittedName>
        <fullName evidence="3">FAD-dependent oxidoreductase</fullName>
    </submittedName>
</protein>
<accession>A0A5M3XW43</accession>
<proteinExistence type="predicted"/>